<proteinExistence type="predicted"/>
<accession>A0ABY7GR28</accession>
<dbReference type="EMBL" id="CP113517">
    <property type="protein sequence ID" value="WAR46949.1"/>
    <property type="molecule type" value="Genomic_DNA"/>
</dbReference>
<keyword evidence="2" id="KW-1185">Reference proteome</keyword>
<reference evidence="1" key="1">
    <citation type="submission" date="2022-11" db="EMBL/GenBank/DDBJ databases">
        <title>Methylomonas rapida sp. nov., Carotenoid-Producing Obligate Methanotrophs with High Growth Characteristics and Biotechnological Potential.</title>
        <authorList>
            <person name="Tikhonova E.N."/>
            <person name="Suleimanov R.Z."/>
            <person name="Miroshnikov K."/>
            <person name="Oshkin I.Y."/>
            <person name="Belova S.E."/>
            <person name="Danilova O.V."/>
            <person name="Ashikhmin A."/>
            <person name="Konopkin A."/>
            <person name="But S.Y."/>
            <person name="Khmelenina V.N."/>
            <person name="Kuznetsov N."/>
            <person name="Pimenov N.V."/>
            <person name="Dedysh S.N."/>
        </authorList>
    </citation>
    <scope>NUCLEOTIDE SEQUENCE</scope>
    <source>
        <strain evidence="1">MP1</strain>
    </source>
</reference>
<evidence type="ECO:0000313" key="2">
    <source>
        <dbReference type="Proteomes" id="UP001162780"/>
    </source>
</evidence>
<gene>
    <name evidence="1" type="ORF">NM686_010680</name>
</gene>
<organism evidence="1 2">
    <name type="scientific">Methylomonas rapida</name>
    <dbReference type="NCBI Taxonomy" id="2963939"/>
    <lineage>
        <taxon>Bacteria</taxon>
        <taxon>Pseudomonadati</taxon>
        <taxon>Pseudomonadota</taxon>
        <taxon>Gammaproteobacteria</taxon>
        <taxon>Methylococcales</taxon>
        <taxon>Methylococcaceae</taxon>
        <taxon>Methylomonas</taxon>
    </lineage>
</organism>
<name>A0ABY7GR28_9GAMM</name>
<evidence type="ECO:0000313" key="1">
    <source>
        <dbReference type="EMBL" id="WAR46949.1"/>
    </source>
</evidence>
<dbReference type="RefSeq" id="WP_255187857.1">
    <property type="nucleotide sequence ID" value="NZ_CP113517.1"/>
</dbReference>
<dbReference type="Proteomes" id="UP001162780">
    <property type="component" value="Chromosome"/>
</dbReference>
<protein>
    <submittedName>
        <fullName evidence="1">Uncharacterized protein</fullName>
    </submittedName>
</protein>
<sequence>MKLQLKVDERGRYFQLITPSGEEIEGVLDISLGVGEDEYQHRGQSVYALVKFQVGCGALDFAGHFTQEAAEEIRRKWNKRCGKSHD</sequence>